<evidence type="ECO:0000313" key="2">
    <source>
        <dbReference type="Proteomes" id="UP001497535"/>
    </source>
</evidence>
<dbReference type="EMBL" id="CAVMJV010000049">
    <property type="protein sequence ID" value="CAK5082970.1"/>
    <property type="molecule type" value="Genomic_DNA"/>
</dbReference>
<evidence type="ECO:0000313" key="1">
    <source>
        <dbReference type="EMBL" id="CAK5082970.1"/>
    </source>
</evidence>
<keyword evidence="2" id="KW-1185">Reference proteome</keyword>
<sequence length="308" mass="34974">MKEITKRTLILEESVGNFKKGNQYLSERVLFTLSAFFPMNRFLILVFNGGGDIAYRADHSESVEYSNKNVVIYITIAGNSFLGSRDCYGNITNEFRSCYPQTGNLLIRIGDVCGQEGGYNSESVGLRAVVKNIEFGVASSLPSYALKDELFNCDNSTAKRWRVANGMFITCKNNSLLFASEQNSEEIWEEFLVQSNNDGTISFKSRVNQKFVSVDLKNGGILILGSDIVKNEQKFIFEKKGNEEEYTIKSKINEKFVSVKLDKNGILMAYMENVTGLNEIFEFNTFISEIEKNELLRYLNLNTERTIY</sequence>
<name>A0ACB0ZVF8_MELEN</name>
<dbReference type="Proteomes" id="UP001497535">
    <property type="component" value="Unassembled WGS sequence"/>
</dbReference>
<organism evidence="1 2">
    <name type="scientific">Meloidogyne enterolobii</name>
    <name type="common">Root-knot nematode worm</name>
    <name type="synonym">Meloidogyne mayaguensis</name>
    <dbReference type="NCBI Taxonomy" id="390850"/>
    <lineage>
        <taxon>Eukaryota</taxon>
        <taxon>Metazoa</taxon>
        <taxon>Ecdysozoa</taxon>
        <taxon>Nematoda</taxon>
        <taxon>Chromadorea</taxon>
        <taxon>Rhabditida</taxon>
        <taxon>Tylenchina</taxon>
        <taxon>Tylenchomorpha</taxon>
        <taxon>Tylenchoidea</taxon>
        <taxon>Meloidogynidae</taxon>
        <taxon>Meloidogyninae</taxon>
        <taxon>Meloidogyne</taxon>
    </lineage>
</organism>
<accession>A0ACB0ZVF8</accession>
<reference evidence="1" key="1">
    <citation type="submission" date="2023-11" db="EMBL/GenBank/DDBJ databases">
        <authorList>
            <person name="Poullet M."/>
        </authorList>
    </citation>
    <scope>NUCLEOTIDE SEQUENCE</scope>
    <source>
        <strain evidence="1">E1834</strain>
    </source>
</reference>
<comment type="caution">
    <text evidence="1">The sequence shown here is derived from an EMBL/GenBank/DDBJ whole genome shotgun (WGS) entry which is preliminary data.</text>
</comment>
<protein>
    <submittedName>
        <fullName evidence="1">Uncharacterized protein</fullName>
    </submittedName>
</protein>
<proteinExistence type="predicted"/>
<gene>
    <name evidence="1" type="ORF">MENTE1834_LOCUS30278</name>
</gene>